<evidence type="ECO:0000256" key="1">
    <source>
        <dbReference type="SAM" id="MobiDB-lite"/>
    </source>
</evidence>
<comment type="caution">
    <text evidence="2">The sequence shown here is derived from an EMBL/GenBank/DDBJ whole genome shotgun (WGS) entry which is preliminary data.</text>
</comment>
<feature type="region of interest" description="Disordered" evidence="1">
    <location>
        <begin position="35"/>
        <end position="172"/>
    </location>
</feature>
<dbReference type="GO" id="GO:0016301">
    <property type="term" value="F:kinase activity"/>
    <property type="evidence" value="ECO:0007669"/>
    <property type="project" value="UniProtKB-KW"/>
</dbReference>
<feature type="compositionally biased region" description="Gly residues" evidence="1">
    <location>
        <begin position="86"/>
        <end position="95"/>
    </location>
</feature>
<reference evidence="2" key="2">
    <citation type="submission" date="2023-04" db="EMBL/GenBank/DDBJ databases">
        <authorList>
            <person name="Bruccoleri R.E."/>
            <person name="Oakeley E.J."/>
            <person name="Faust A.-M."/>
            <person name="Dessus-Babus S."/>
            <person name="Altorfer M."/>
            <person name="Burckhardt D."/>
            <person name="Oertli M."/>
            <person name="Naumann U."/>
            <person name="Petersen F."/>
            <person name="Wong J."/>
        </authorList>
    </citation>
    <scope>NUCLEOTIDE SEQUENCE</scope>
    <source>
        <strain evidence="2">GSM-AAB239-AS_SAM_17_03QT</strain>
        <tissue evidence="2">Leaf</tissue>
    </source>
</reference>
<proteinExistence type="predicted"/>
<keyword evidence="3" id="KW-1185">Reference proteome</keyword>
<sequence>MVVNELGTTVVNDGAALAEFQARGRIRPGLWSRGAGPKLAGSASARSWRGEGVSTERVFPSSSGGDPLHRSRWRGDVPTAAEGPPEAGGGFARTGGGDRRLARRSGVSEVRGDGRWRGRSSSFGLAGPEMARAWGDRAVQRRTPAQPPWGHQRVRTGRSSRRSTQRRSTQRR</sequence>
<accession>A0AAX6IKA3</accession>
<protein>
    <submittedName>
        <fullName evidence="2">Proline-rich receptor-like protein kinase PERK2</fullName>
    </submittedName>
</protein>
<dbReference type="EMBL" id="JANAVB010000674">
    <property type="protein sequence ID" value="KAJ6853441.1"/>
    <property type="molecule type" value="Genomic_DNA"/>
</dbReference>
<dbReference type="Proteomes" id="UP001140949">
    <property type="component" value="Unassembled WGS sequence"/>
</dbReference>
<gene>
    <name evidence="2" type="ORF">M6B38_250715</name>
</gene>
<keyword evidence="2" id="KW-0808">Transferase</keyword>
<reference evidence="2" key="1">
    <citation type="journal article" date="2023" name="GigaByte">
        <title>Genome assembly of the bearded iris, Iris pallida Lam.</title>
        <authorList>
            <person name="Bruccoleri R.E."/>
            <person name="Oakeley E.J."/>
            <person name="Faust A.M.E."/>
            <person name="Altorfer M."/>
            <person name="Dessus-Babus S."/>
            <person name="Burckhardt D."/>
            <person name="Oertli M."/>
            <person name="Naumann U."/>
            <person name="Petersen F."/>
            <person name="Wong J."/>
        </authorList>
    </citation>
    <scope>NUCLEOTIDE SEQUENCE</scope>
    <source>
        <strain evidence="2">GSM-AAB239-AS_SAM_17_03QT</strain>
    </source>
</reference>
<feature type="compositionally biased region" description="Basic residues" evidence="1">
    <location>
        <begin position="152"/>
        <end position="172"/>
    </location>
</feature>
<evidence type="ECO:0000313" key="3">
    <source>
        <dbReference type="Proteomes" id="UP001140949"/>
    </source>
</evidence>
<keyword evidence="2" id="KW-0675">Receptor</keyword>
<evidence type="ECO:0000313" key="2">
    <source>
        <dbReference type="EMBL" id="KAJ6853441.1"/>
    </source>
</evidence>
<dbReference type="AlphaFoldDB" id="A0AAX6IKA3"/>
<keyword evidence="2" id="KW-0418">Kinase</keyword>
<name>A0AAX6IKA3_IRIPA</name>
<organism evidence="2 3">
    <name type="scientific">Iris pallida</name>
    <name type="common">Sweet iris</name>
    <dbReference type="NCBI Taxonomy" id="29817"/>
    <lineage>
        <taxon>Eukaryota</taxon>
        <taxon>Viridiplantae</taxon>
        <taxon>Streptophyta</taxon>
        <taxon>Embryophyta</taxon>
        <taxon>Tracheophyta</taxon>
        <taxon>Spermatophyta</taxon>
        <taxon>Magnoliopsida</taxon>
        <taxon>Liliopsida</taxon>
        <taxon>Asparagales</taxon>
        <taxon>Iridaceae</taxon>
        <taxon>Iridoideae</taxon>
        <taxon>Irideae</taxon>
        <taxon>Iris</taxon>
    </lineage>
</organism>